<evidence type="ECO:0000313" key="2">
    <source>
        <dbReference type="Proteomes" id="UP000188929"/>
    </source>
</evidence>
<keyword evidence="2" id="KW-1185">Reference proteome</keyword>
<dbReference type="Pfam" id="PF08713">
    <property type="entry name" value="DNA_alkylation"/>
    <property type="match status" value="1"/>
</dbReference>
<dbReference type="EMBL" id="MOMC01000013">
    <property type="protein sequence ID" value="ONH32129.1"/>
    <property type="molecule type" value="Genomic_DNA"/>
</dbReference>
<dbReference type="PANTHER" id="PTHR34070">
    <property type="entry name" value="ARMADILLO-TYPE FOLD"/>
    <property type="match status" value="1"/>
</dbReference>
<dbReference type="InterPro" id="IPR014825">
    <property type="entry name" value="DNA_alkylation"/>
</dbReference>
<gene>
    <name evidence="1" type="ORF">BL253_06465</name>
</gene>
<name>A0A1V2IGT7_9ACTN</name>
<accession>A0A1V2IGT7</accession>
<protein>
    <submittedName>
        <fullName evidence="1">DNA alkylation repair protein</fullName>
    </submittedName>
</protein>
<dbReference type="InterPro" id="IPR016024">
    <property type="entry name" value="ARM-type_fold"/>
</dbReference>
<dbReference type="Proteomes" id="UP000188929">
    <property type="component" value="Unassembled WGS sequence"/>
</dbReference>
<proteinExistence type="predicted"/>
<sequence length="228" mass="26027">MDRLVDAARAALAAAADPAKAPAMRAYMKSSMPCLGVPKPPRELALRPVFAAHRLETETEWRAAALRLWREAGFREERYAAIALTGYRPYLAYWTPDVLPLYQEMIVTGAWWDYVDELASRRVGPLLAASPEILRPVVLRWSRDPDRWLRRTSIICQLGAKRSTDLDLLHACIEANLDDPDFFLRKAIGWALRQYAWTDPDEVRRYVAARADRLSPLSRREALRNVGP</sequence>
<evidence type="ECO:0000313" key="1">
    <source>
        <dbReference type="EMBL" id="ONH32129.1"/>
    </source>
</evidence>
<dbReference type="AlphaFoldDB" id="A0A1V2IGT7"/>
<dbReference type="Gene3D" id="1.25.10.90">
    <property type="match status" value="1"/>
</dbReference>
<comment type="caution">
    <text evidence="1">The sequence shown here is derived from an EMBL/GenBank/DDBJ whole genome shotgun (WGS) entry which is preliminary data.</text>
</comment>
<dbReference type="CDD" id="cd07064">
    <property type="entry name" value="AlkD_like_1"/>
    <property type="match status" value="1"/>
</dbReference>
<reference evidence="2" key="1">
    <citation type="submission" date="2016-10" db="EMBL/GenBank/DDBJ databases">
        <title>Frankia sp. NRRL B-16386 Genome sequencing.</title>
        <authorList>
            <person name="Ghodhbane-Gtari F."/>
            <person name="Swanson E."/>
            <person name="Gueddou A."/>
            <person name="Hezbri K."/>
            <person name="Ktari K."/>
            <person name="Nouioui I."/>
            <person name="Morris K."/>
            <person name="Simpson S."/>
            <person name="Abebe-Akele F."/>
            <person name="Thomas K."/>
            <person name="Gtari M."/>
            <person name="Tisa L.S."/>
        </authorList>
    </citation>
    <scope>NUCLEOTIDE SEQUENCE [LARGE SCALE GENOMIC DNA]</scope>
    <source>
        <strain evidence="2">NRRL B-16386</strain>
    </source>
</reference>
<dbReference type="PANTHER" id="PTHR34070:SF1">
    <property type="entry name" value="DNA ALKYLATION REPAIR PROTEIN"/>
    <property type="match status" value="1"/>
</dbReference>
<dbReference type="STRING" id="1834516.BL253_06465"/>
<organism evidence="1 2">
    <name type="scientific">Pseudofrankia asymbiotica</name>
    <dbReference type="NCBI Taxonomy" id="1834516"/>
    <lineage>
        <taxon>Bacteria</taxon>
        <taxon>Bacillati</taxon>
        <taxon>Actinomycetota</taxon>
        <taxon>Actinomycetes</taxon>
        <taxon>Frankiales</taxon>
        <taxon>Frankiaceae</taxon>
        <taxon>Pseudofrankia</taxon>
    </lineage>
</organism>
<dbReference type="SUPFAM" id="SSF48371">
    <property type="entry name" value="ARM repeat"/>
    <property type="match status" value="1"/>
</dbReference>